<dbReference type="RefSeq" id="WP_343332200.1">
    <property type="nucleotide sequence ID" value="NZ_JAPOHD010000012.1"/>
</dbReference>
<comment type="caution">
    <text evidence="2">The sequence shown here is derived from an EMBL/GenBank/DDBJ whole genome shotgun (WGS) entry which is preliminary data.</text>
</comment>
<feature type="transmembrane region" description="Helical" evidence="1">
    <location>
        <begin position="21"/>
        <end position="46"/>
    </location>
</feature>
<protein>
    <submittedName>
        <fullName evidence="2">Cell envelope integrity protein CreD</fullName>
    </submittedName>
</protein>
<feature type="transmembrane region" description="Helical" evidence="1">
    <location>
        <begin position="342"/>
        <end position="362"/>
    </location>
</feature>
<dbReference type="PANTHER" id="PTHR30092">
    <property type="entry name" value="INNER MEMBRANE PROTEIN CRED"/>
    <property type="match status" value="1"/>
</dbReference>
<dbReference type="PIRSF" id="PIRSF004548">
    <property type="entry name" value="CreD"/>
    <property type="match status" value="1"/>
</dbReference>
<dbReference type="EMBL" id="JAPOHD010000012">
    <property type="protein sequence ID" value="MCY1719866.1"/>
    <property type="molecule type" value="Genomic_DNA"/>
</dbReference>
<feature type="transmembrane region" description="Helical" evidence="1">
    <location>
        <begin position="317"/>
        <end position="335"/>
    </location>
</feature>
<dbReference type="Proteomes" id="UP001145087">
    <property type="component" value="Unassembled WGS sequence"/>
</dbReference>
<evidence type="ECO:0000313" key="3">
    <source>
        <dbReference type="Proteomes" id="UP001145087"/>
    </source>
</evidence>
<accession>A0A9X3J5V6</accession>
<proteinExistence type="predicted"/>
<evidence type="ECO:0000256" key="1">
    <source>
        <dbReference type="SAM" id="Phobius"/>
    </source>
</evidence>
<evidence type="ECO:0000313" key="2">
    <source>
        <dbReference type="EMBL" id="MCY1719866.1"/>
    </source>
</evidence>
<keyword evidence="1" id="KW-0472">Membrane</keyword>
<keyword evidence="1" id="KW-0812">Transmembrane</keyword>
<keyword evidence="1" id="KW-1133">Transmembrane helix</keyword>
<dbReference type="AlphaFoldDB" id="A0A9X3J5V6"/>
<name>A0A9X3J5V6_9BACT</name>
<feature type="transmembrane region" description="Helical" evidence="1">
    <location>
        <begin position="421"/>
        <end position="439"/>
    </location>
</feature>
<feature type="transmembrane region" description="Helical" evidence="1">
    <location>
        <begin position="368"/>
        <end position="386"/>
    </location>
</feature>
<organism evidence="2 3">
    <name type="scientific">Draconibacterium aestuarii</name>
    <dbReference type="NCBI Taxonomy" id="2998507"/>
    <lineage>
        <taxon>Bacteria</taxon>
        <taxon>Pseudomonadati</taxon>
        <taxon>Bacteroidota</taxon>
        <taxon>Bacteroidia</taxon>
        <taxon>Marinilabiliales</taxon>
        <taxon>Prolixibacteraceae</taxon>
        <taxon>Draconibacterium</taxon>
    </lineage>
</organism>
<reference evidence="2" key="1">
    <citation type="submission" date="2022-11" db="EMBL/GenBank/DDBJ databases">
        <title>Marilongibacter aestuarii gen. nov., sp. nov., isolated from tidal flat sediment.</title>
        <authorList>
            <person name="Jiayan W."/>
        </authorList>
    </citation>
    <scope>NUCLEOTIDE SEQUENCE</scope>
    <source>
        <strain evidence="2">Z1-6</strain>
    </source>
</reference>
<gene>
    <name evidence="2" type="primary">creD</name>
    <name evidence="2" type="ORF">OU798_05900</name>
</gene>
<feature type="transmembrane region" description="Helical" evidence="1">
    <location>
        <begin position="398"/>
        <end position="415"/>
    </location>
</feature>
<dbReference type="PANTHER" id="PTHR30092:SF0">
    <property type="entry name" value="INNER MEMBRANE PROTEIN CRED"/>
    <property type="match status" value="1"/>
</dbReference>
<dbReference type="GO" id="GO:0005886">
    <property type="term" value="C:plasma membrane"/>
    <property type="evidence" value="ECO:0007669"/>
    <property type="project" value="TreeGrafter"/>
</dbReference>
<dbReference type="Pfam" id="PF06123">
    <property type="entry name" value="CreD"/>
    <property type="match status" value="1"/>
</dbReference>
<dbReference type="InterPro" id="IPR010364">
    <property type="entry name" value="Uncharacterised_IM_CreD"/>
</dbReference>
<sequence>MEKEKQENLLDKIGISFHRKLSFKLFIIGFLVILLLIPKVMILSLINERSTNASEATHEAMSKWSDAQTVTGPVLTIPYQEKVYNEDKGKVEVFIHEATFLPKQMNITGTIKPEKLYRSIFDVIVYQSELQIDGSFDFPDFADLNIPAENVLWDQAQLLLSIGDLRGINEAVRIKWSEKELTFSPGLNHKSIGDRGISVQLPEWTNRESYAFNLKLGLKGSESILFTPVGEETTVQLTSTWNDPGFIGNFLPTDRSITQDGFEANWSVLHFNRNFPQQWTDKTSSTVNYTAFHQSDFGVQLVSMANHYQKNTRSAKYSILIILIIFIVFFMYEVFSKQRIHPFQYIMVGSALTLFYLLLLSFSEHLGFDMAYLISAAAVIVLVFLYSRTFMAKFKSSVGVALAIAACFGFVFILLQLESFALLAGSIGLFILLALLMYTTRKVNWYKE</sequence>
<dbReference type="NCBIfam" id="NF008712">
    <property type="entry name" value="PRK11715.1-1"/>
    <property type="match status" value="1"/>
</dbReference>
<keyword evidence="3" id="KW-1185">Reference proteome</keyword>